<dbReference type="Gene3D" id="2.120.10.30">
    <property type="entry name" value="TolB, C-terminal domain"/>
    <property type="match status" value="1"/>
</dbReference>
<dbReference type="Proteomes" id="UP001642540">
    <property type="component" value="Unassembled WGS sequence"/>
</dbReference>
<feature type="domain" description="PDZ" evidence="2">
    <location>
        <begin position="207"/>
        <end position="274"/>
    </location>
</feature>
<accession>A0ABP1R5I1</accession>
<dbReference type="Pfam" id="PF25083">
    <property type="entry name" value="GIPC1_GH1"/>
    <property type="match status" value="1"/>
</dbReference>
<comment type="caution">
    <text evidence="3">The sequence shown here is derived from an EMBL/GenBank/DDBJ whole genome shotgun (WGS) entry which is preliminary data.</text>
</comment>
<comment type="similarity">
    <text evidence="1">Belongs to the GIPC family.</text>
</comment>
<dbReference type="Pfam" id="PF25082">
    <property type="entry name" value="GIPC1_GH2"/>
    <property type="match status" value="1"/>
</dbReference>
<evidence type="ECO:0000313" key="3">
    <source>
        <dbReference type="EMBL" id="CAL8120695.1"/>
    </source>
</evidence>
<evidence type="ECO:0000313" key="4">
    <source>
        <dbReference type="Proteomes" id="UP001642540"/>
    </source>
</evidence>
<dbReference type="Gene3D" id="2.30.42.10">
    <property type="match status" value="1"/>
</dbReference>
<dbReference type="PROSITE" id="PS50106">
    <property type="entry name" value="PDZ"/>
    <property type="match status" value="1"/>
</dbReference>
<reference evidence="3 4" key="1">
    <citation type="submission" date="2024-08" db="EMBL/GenBank/DDBJ databases">
        <authorList>
            <person name="Cucini C."/>
            <person name="Frati F."/>
        </authorList>
    </citation>
    <scope>NUCLEOTIDE SEQUENCE [LARGE SCALE GENOMIC DNA]</scope>
</reference>
<dbReference type="InterPro" id="IPR036034">
    <property type="entry name" value="PDZ_sf"/>
</dbReference>
<dbReference type="InterPro" id="IPR011042">
    <property type="entry name" value="6-blade_b-propeller_TolB-like"/>
</dbReference>
<keyword evidence="4" id="KW-1185">Reference proteome</keyword>
<name>A0ABP1R5I1_9HEXA</name>
<evidence type="ECO:0000259" key="2">
    <source>
        <dbReference type="PROSITE" id="PS50106"/>
    </source>
</evidence>
<dbReference type="InterPro" id="IPR001478">
    <property type="entry name" value="PDZ"/>
</dbReference>
<gene>
    <name evidence="3" type="ORF">ODALV1_LOCUS19057</name>
</gene>
<dbReference type="InterPro" id="IPR017379">
    <property type="entry name" value="GIPC1/2/3"/>
</dbReference>
<dbReference type="SUPFAM" id="SSF50156">
    <property type="entry name" value="PDZ domain-like"/>
    <property type="match status" value="1"/>
</dbReference>
<dbReference type="EMBL" id="CAXLJM020000064">
    <property type="protein sequence ID" value="CAL8120695.1"/>
    <property type="molecule type" value="Genomic_DNA"/>
</dbReference>
<organism evidence="3 4">
    <name type="scientific">Orchesella dallaii</name>
    <dbReference type="NCBI Taxonomy" id="48710"/>
    <lineage>
        <taxon>Eukaryota</taxon>
        <taxon>Metazoa</taxon>
        <taxon>Ecdysozoa</taxon>
        <taxon>Arthropoda</taxon>
        <taxon>Hexapoda</taxon>
        <taxon>Collembola</taxon>
        <taxon>Entomobryomorpha</taxon>
        <taxon>Entomobryoidea</taxon>
        <taxon>Orchesellidae</taxon>
        <taxon>Orchesellinae</taxon>
        <taxon>Orchesella</taxon>
    </lineage>
</organism>
<sequence length="371" mass="42311">MLMCLQMDNRQHIVVSDQENQRVQLFDRYGNFLRKYAVFDRFSEFDQPRGVIFDGTDKFRCNLFPCWIISCDDYAPAFFVVLCYVTNVTKVFDHHIQVLMNRRIITAQTTSPSSQSRRSGNENRNMVFQSKLSFRCRQAHGSDVGNVTGFSDLKELYQKLADYYGIPISEILFCTRNAHHVDMNNLLETEVFFDDFIFVHQKGFKKEIMFTKSERVLGLTITDNGNGHAFIKGIVQGSTAHEHKRIQVGDHIEGIDNKNLVGSEHIEVANYLKNIPAGQSFVLHLVEPLKAPDGIGKTAITRINELLLNFMGCVDTDLATKLYEMSMNKDNANELAAAVDSCELEYFGFNDDFLLEVWGIINDAKAERLVG</sequence>
<evidence type="ECO:0000256" key="1">
    <source>
        <dbReference type="ARBA" id="ARBA00009011"/>
    </source>
</evidence>
<dbReference type="PANTHER" id="PTHR12259">
    <property type="entry name" value="RGS-GAIP INTERACTING PROTEIN GIPC"/>
    <property type="match status" value="1"/>
</dbReference>
<dbReference type="PANTHER" id="PTHR12259:SF1">
    <property type="entry name" value="GH21964P"/>
    <property type="match status" value="1"/>
</dbReference>
<dbReference type="InterPro" id="IPR055349">
    <property type="entry name" value="GH2_GIPC"/>
</dbReference>
<proteinExistence type="inferred from homology"/>
<dbReference type="Pfam" id="PF00595">
    <property type="entry name" value="PDZ"/>
    <property type="match status" value="1"/>
</dbReference>
<protein>
    <recommendedName>
        <fullName evidence="2">PDZ domain-containing protein</fullName>
    </recommendedName>
</protein>
<dbReference type="InterPro" id="IPR056814">
    <property type="entry name" value="GIPC1-3_GH1"/>
</dbReference>
<dbReference type="SMART" id="SM00228">
    <property type="entry name" value="PDZ"/>
    <property type="match status" value="1"/>
</dbReference>